<accession>D2R5A9</accession>
<keyword evidence="3" id="KW-1185">Reference proteome</keyword>
<dbReference type="Pfam" id="PF24722">
    <property type="entry name" value="DUF7674"/>
    <property type="match status" value="1"/>
</dbReference>
<dbReference type="HOGENOM" id="CLU_1915110_0_0_0"/>
<dbReference type="AlphaFoldDB" id="D2R5A9"/>
<dbReference type="EMBL" id="CP001848">
    <property type="protein sequence ID" value="ADB15368.1"/>
    <property type="molecule type" value="Genomic_DNA"/>
</dbReference>
<evidence type="ECO:0000259" key="1">
    <source>
        <dbReference type="Pfam" id="PF24722"/>
    </source>
</evidence>
<dbReference type="eggNOG" id="ENOG5032ZMP">
    <property type="taxonomic scope" value="Bacteria"/>
</dbReference>
<sequence precursor="true">MIDRAEMMQAIVSSCPAFAADYDAFVAEWKDESEIPYYLALGGFAQYVISLLETADRLRLQAAFEMIERLHIEGDKYVREAATTGILESLQNTSLHSQTKPDQFLEFLRPVSLRYWRKLEEFWEKGTIITDD</sequence>
<evidence type="ECO:0000313" key="3">
    <source>
        <dbReference type="Proteomes" id="UP000001887"/>
    </source>
</evidence>
<name>D2R5A9_PIRSD</name>
<proteinExistence type="predicted"/>
<gene>
    <name evidence="2" type="ordered locus">Psta_0682</name>
</gene>
<organism evidence="2 3">
    <name type="scientific">Pirellula staleyi (strain ATCC 27377 / DSM 6068 / ICPB 4128)</name>
    <name type="common">Pirella staleyi</name>
    <dbReference type="NCBI Taxonomy" id="530564"/>
    <lineage>
        <taxon>Bacteria</taxon>
        <taxon>Pseudomonadati</taxon>
        <taxon>Planctomycetota</taxon>
        <taxon>Planctomycetia</taxon>
        <taxon>Pirellulales</taxon>
        <taxon>Pirellulaceae</taxon>
        <taxon>Pirellula</taxon>
    </lineage>
</organism>
<evidence type="ECO:0000313" key="2">
    <source>
        <dbReference type="EMBL" id="ADB15368.1"/>
    </source>
</evidence>
<dbReference type="InterPro" id="IPR056091">
    <property type="entry name" value="DUF7674"/>
</dbReference>
<feature type="domain" description="DUF7674" evidence="1">
    <location>
        <begin position="9"/>
        <end position="124"/>
    </location>
</feature>
<dbReference type="KEGG" id="psl:Psta_0682"/>
<protein>
    <recommendedName>
        <fullName evidence="1">DUF7674 domain-containing protein</fullName>
    </recommendedName>
</protein>
<dbReference type="Proteomes" id="UP000001887">
    <property type="component" value="Chromosome"/>
</dbReference>
<reference evidence="2 3" key="1">
    <citation type="journal article" date="2009" name="Stand. Genomic Sci.">
        <title>Complete genome sequence of Pirellula staleyi type strain (ATCC 27377).</title>
        <authorList>
            <person name="Clum A."/>
            <person name="Tindall B.J."/>
            <person name="Sikorski J."/>
            <person name="Ivanova N."/>
            <person name="Mavrommatis K."/>
            <person name="Lucas S."/>
            <person name="Glavina del Rio T."/>
            <person name="Nolan M."/>
            <person name="Chen F."/>
            <person name="Tice H."/>
            <person name="Pitluck S."/>
            <person name="Cheng J.F."/>
            <person name="Chertkov O."/>
            <person name="Brettin T."/>
            <person name="Han C."/>
            <person name="Detter J.C."/>
            <person name="Kuske C."/>
            <person name="Bruce D."/>
            <person name="Goodwin L."/>
            <person name="Ovchinikova G."/>
            <person name="Pati A."/>
            <person name="Mikhailova N."/>
            <person name="Chen A."/>
            <person name="Palaniappan K."/>
            <person name="Land M."/>
            <person name="Hauser L."/>
            <person name="Chang Y.J."/>
            <person name="Jeffries C.D."/>
            <person name="Chain P."/>
            <person name="Rohde M."/>
            <person name="Goker M."/>
            <person name="Bristow J."/>
            <person name="Eisen J.A."/>
            <person name="Markowitz V."/>
            <person name="Hugenholtz P."/>
            <person name="Kyrpides N.C."/>
            <person name="Klenk H.P."/>
            <person name="Lapidus A."/>
        </authorList>
    </citation>
    <scope>NUCLEOTIDE SEQUENCE [LARGE SCALE GENOMIC DNA]</scope>
    <source>
        <strain evidence="3">ATCC 27377 / DSM 6068 / ICPB 4128</strain>
    </source>
</reference>